<feature type="binding site" evidence="6">
    <location>
        <position position="212"/>
    </location>
    <ligand>
        <name>[4Fe-4S] cluster</name>
        <dbReference type="ChEBI" id="CHEBI:49883"/>
    </ligand>
</feature>
<evidence type="ECO:0000256" key="6">
    <source>
        <dbReference type="HAMAP-Rule" id="MF_00063"/>
    </source>
</evidence>
<feature type="binding site" evidence="6">
    <location>
        <position position="129"/>
    </location>
    <ligand>
        <name>[4Fe-4S] cluster</name>
        <dbReference type="ChEBI" id="CHEBI:49883"/>
    </ligand>
</feature>
<dbReference type="GO" id="GO:0019379">
    <property type="term" value="P:sulfate assimilation, phosphoadenylyl sulfate reduction by phosphoadenylyl-sulfate reductase (thioredoxin)"/>
    <property type="evidence" value="ECO:0007669"/>
    <property type="project" value="UniProtKB-UniRule"/>
</dbReference>
<feature type="binding site" evidence="6">
    <location>
        <position position="215"/>
    </location>
    <ligand>
        <name>[4Fe-4S] cluster</name>
        <dbReference type="ChEBI" id="CHEBI:49883"/>
    </ligand>
</feature>
<dbReference type="GO" id="GO:0005737">
    <property type="term" value="C:cytoplasm"/>
    <property type="evidence" value="ECO:0007669"/>
    <property type="project" value="UniProtKB-SubCell"/>
</dbReference>
<keyword evidence="2 6" id="KW-0479">Metal-binding</keyword>
<comment type="subcellular location">
    <subcellularLocation>
        <location evidence="6">Cytoplasm</location>
    </subcellularLocation>
</comment>
<sequence>MTSFFRPSFWKIPEVTAEERQRLPQLTATLEQRLQEITERFPQSVSASSLAVEDMVITDAICRLKLPIRIITLNTGKLNPETEALIAATNARYQTELEVFHPIEAEAQAFEEKFGTTTMYDSVALRRQCCHIRKIEPLNRALGNAPAWLTGQRRSQSDTRSELNFEEHDSGRNIAKFNPIFDWEELDVWAYAQEYDVPLNDLYHQGYPSIGCEPCTRPVKEGENIRAGRWWWESKDSKECGLHK</sequence>
<dbReference type="GO" id="GO:0046872">
    <property type="term" value="F:metal ion binding"/>
    <property type="evidence" value="ECO:0007669"/>
    <property type="project" value="UniProtKB-KW"/>
</dbReference>
<proteinExistence type="inferred from homology"/>
<dbReference type="InterPro" id="IPR014729">
    <property type="entry name" value="Rossmann-like_a/b/a_fold"/>
</dbReference>
<dbReference type="EMBL" id="RPFL01000023">
    <property type="protein sequence ID" value="RPD85969.1"/>
    <property type="molecule type" value="Genomic_DNA"/>
</dbReference>
<dbReference type="Proteomes" id="UP000272412">
    <property type="component" value="Unassembled WGS sequence"/>
</dbReference>
<comment type="similarity">
    <text evidence="1 6">Belongs to the PAPS reductase family. CysH subfamily.</text>
</comment>
<reference evidence="8 9" key="1">
    <citation type="submission" date="2018-11" db="EMBL/GenBank/DDBJ databases">
        <title>Neisseria weixii sp. nov. isolated from the rectal contents of plateau pika (Ochotona cruzoniae).</title>
        <authorList>
            <person name="Zhang G."/>
        </authorList>
    </citation>
    <scope>NUCLEOTIDE SEQUENCE [LARGE SCALE GENOMIC DNA]</scope>
    <source>
        <strain evidence="8 9">10009</strain>
    </source>
</reference>
<comment type="function">
    <text evidence="6">Catalyzes the formation of sulfite from adenosine 5'-phosphosulfate (APS) using thioredoxin as an electron donor.</text>
</comment>
<dbReference type="GO" id="GO:0051539">
    <property type="term" value="F:4 iron, 4 sulfur cluster binding"/>
    <property type="evidence" value="ECO:0007669"/>
    <property type="project" value="UniProtKB-UniRule"/>
</dbReference>
<dbReference type="CDD" id="cd23945">
    <property type="entry name" value="PAPS_reductase"/>
    <property type="match status" value="1"/>
</dbReference>
<comment type="pathway">
    <text evidence="6">Sulfur metabolism; hydrogen sulfide biosynthesis; sulfite from sulfate.</text>
</comment>
<dbReference type="PANTHER" id="PTHR46482">
    <property type="entry name" value="5'-ADENYLYLSULFATE REDUCTASE 3, CHLOROPLASTIC"/>
    <property type="match status" value="1"/>
</dbReference>
<feature type="domain" description="Phosphoadenosine phosphosulphate reductase" evidence="7">
    <location>
        <begin position="45"/>
        <end position="218"/>
    </location>
</feature>
<dbReference type="NCBIfam" id="NF002537">
    <property type="entry name" value="PRK02090.1"/>
    <property type="match status" value="1"/>
</dbReference>
<protein>
    <recommendedName>
        <fullName evidence="6">Adenosine 5'-phosphosulfate reductase</fullName>
        <shortName evidence="6">APS reductase</shortName>
        <ecNumber evidence="6">1.8.4.10</ecNumber>
    </recommendedName>
    <alternativeName>
        <fullName evidence="6">5'-adenylylsulfate reductase</fullName>
    </alternativeName>
    <alternativeName>
        <fullName evidence="6">Thioredoxin-dependent 5'-adenylylsulfate reductase</fullName>
    </alternativeName>
</protein>
<dbReference type="HAMAP" id="MF_00063">
    <property type="entry name" value="CysH"/>
    <property type="match status" value="1"/>
</dbReference>
<keyword evidence="4 6" id="KW-0408">Iron</keyword>
<evidence type="ECO:0000256" key="5">
    <source>
        <dbReference type="ARBA" id="ARBA00023014"/>
    </source>
</evidence>
<dbReference type="InterPro" id="IPR004511">
    <property type="entry name" value="PAPS/APS_Rdtase"/>
</dbReference>
<dbReference type="GO" id="GO:0070814">
    <property type="term" value="P:hydrogen sulfide biosynthetic process"/>
    <property type="evidence" value="ECO:0007669"/>
    <property type="project" value="UniProtKB-UniRule"/>
</dbReference>
<feature type="active site" description="Nucleophile; cysteine thiosulfonate intermediate" evidence="6">
    <location>
        <position position="240"/>
    </location>
</feature>
<comment type="caution">
    <text evidence="8">The sequence shown here is derived from an EMBL/GenBank/DDBJ whole genome shotgun (WGS) entry which is preliminary data.</text>
</comment>
<dbReference type="PANTHER" id="PTHR46482:SF9">
    <property type="entry name" value="5'-ADENYLYLSULFATE REDUCTASE 1, CHLOROPLASTIC"/>
    <property type="match status" value="1"/>
</dbReference>
<dbReference type="GO" id="GO:0043866">
    <property type="term" value="F:adenylyl-sulfate reductase (thioredoxin) activity"/>
    <property type="evidence" value="ECO:0007669"/>
    <property type="project" value="UniProtKB-EC"/>
</dbReference>
<comment type="cofactor">
    <cofactor evidence="6">
        <name>[4Fe-4S] cluster</name>
        <dbReference type="ChEBI" id="CHEBI:49883"/>
    </cofactor>
    <text evidence="6">Binds 1 [4Fe-4S] cluster per subunit.</text>
</comment>
<name>A0A3N4N3Q4_9NEIS</name>
<dbReference type="OrthoDB" id="9794018at2"/>
<keyword evidence="9" id="KW-1185">Reference proteome</keyword>
<comment type="catalytic activity">
    <reaction evidence="6">
        <text>[thioredoxin]-disulfide + sulfite + AMP + 2 H(+) = adenosine 5'-phosphosulfate + [thioredoxin]-dithiol</text>
        <dbReference type="Rhea" id="RHEA:21976"/>
        <dbReference type="Rhea" id="RHEA-COMP:10698"/>
        <dbReference type="Rhea" id="RHEA-COMP:10700"/>
        <dbReference type="ChEBI" id="CHEBI:15378"/>
        <dbReference type="ChEBI" id="CHEBI:17359"/>
        <dbReference type="ChEBI" id="CHEBI:29950"/>
        <dbReference type="ChEBI" id="CHEBI:50058"/>
        <dbReference type="ChEBI" id="CHEBI:58243"/>
        <dbReference type="ChEBI" id="CHEBI:456215"/>
        <dbReference type="EC" id="1.8.4.10"/>
    </reaction>
</comment>
<evidence type="ECO:0000256" key="1">
    <source>
        <dbReference type="ARBA" id="ARBA00009732"/>
    </source>
</evidence>
<dbReference type="InterPro" id="IPR002500">
    <property type="entry name" value="PAPS_reduct_dom"/>
</dbReference>
<evidence type="ECO:0000313" key="8">
    <source>
        <dbReference type="EMBL" id="RPD85969.1"/>
    </source>
</evidence>
<dbReference type="SUPFAM" id="SSF52402">
    <property type="entry name" value="Adenine nucleotide alpha hydrolases-like"/>
    <property type="match status" value="1"/>
</dbReference>
<dbReference type="EC" id="1.8.4.10" evidence="6"/>
<keyword evidence="3 6" id="KW-0560">Oxidoreductase</keyword>
<gene>
    <name evidence="6" type="primary">cysH</name>
    <name evidence="8" type="ORF">EGK74_08910</name>
</gene>
<keyword evidence="5 6" id="KW-0411">Iron-sulfur</keyword>
<dbReference type="GO" id="GO:0004604">
    <property type="term" value="F:phosphoadenylyl-sulfate reductase (thioredoxin) activity"/>
    <property type="evidence" value="ECO:0007669"/>
    <property type="project" value="UniProtKB-UniRule"/>
</dbReference>
<evidence type="ECO:0000256" key="3">
    <source>
        <dbReference type="ARBA" id="ARBA00023002"/>
    </source>
</evidence>
<keyword evidence="6" id="KW-0963">Cytoplasm</keyword>
<dbReference type="NCBIfam" id="TIGR00434">
    <property type="entry name" value="cysH"/>
    <property type="match status" value="1"/>
</dbReference>
<dbReference type="AlphaFoldDB" id="A0A3N4N3Q4"/>
<evidence type="ECO:0000256" key="4">
    <source>
        <dbReference type="ARBA" id="ARBA00023004"/>
    </source>
</evidence>
<evidence type="ECO:0000256" key="2">
    <source>
        <dbReference type="ARBA" id="ARBA00022723"/>
    </source>
</evidence>
<evidence type="ECO:0000313" key="9">
    <source>
        <dbReference type="Proteomes" id="UP000272412"/>
    </source>
</evidence>
<evidence type="ECO:0000259" key="7">
    <source>
        <dbReference type="Pfam" id="PF01507"/>
    </source>
</evidence>
<dbReference type="RefSeq" id="WP_123805043.1">
    <property type="nucleotide sequence ID" value="NZ_RPFL01000023.1"/>
</dbReference>
<dbReference type="Gene3D" id="3.40.50.620">
    <property type="entry name" value="HUPs"/>
    <property type="match status" value="1"/>
</dbReference>
<dbReference type="Pfam" id="PF01507">
    <property type="entry name" value="PAPS_reduct"/>
    <property type="match status" value="1"/>
</dbReference>
<feature type="binding site" evidence="6">
    <location>
        <position position="130"/>
    </location>
    <ligand>
        <name>[4Fe-4S] cluster</name>
        <dbReference type="ChEBI" id="CHEBI:49883"/>
    </ligand>
</feature>
<accession>A0A3N4N3Q4</accession>
<dbReference type="PIRSF" id="PIRSF000857">
    <property type="entry name" value="PAPS_reductase"/>
    <property type="match status" value="1"/>
</dbReference>
<organism evidence="8 9">
    <name type="scientific">Neisseria weixii</name>
    <dbReference type="NCBI Taxonomy" id="1853276"/>
    <lineage>
        <taxon>Bacteria</taxon>
        <taxon>Pseudomonadati</taxon>
        <taxon>Pseudomonadota</taxon>
        <taxon>Betaproteobacteria</taxon>
        <taxon>Neisseriales</taxon>
        <taxon>Neisseriaceae</taxon>
        <taxon>Neisseria</taxon>
    </lineage>
</organism>